<evidence type="ECO:0000313" key="1">
    <source>
        <dbReference type="EMBL" id="MPC70151.1"/>
    </source>
</evidence>
<proteinExistence type="predicted"/>
<sequence length="85" mass="10149">MGEDEMVEHIMLECEKDERVEKTGREWMVLLLGLCKGMSVRMIEAVKECLERMWQELPIRRPGSRAILSHLWHQDHIRRDHQPGK</sequence>
<dbReference type="AlphaFoldDB" id="A0A5B7HBK2"/>
<accession>A0A5B7HBK2</accession>
<evidence type="ECO:0000313" key="2">
    <source>
        <dbReference type="Proteomes" id="UP000324222"/>
    </source>
</evidence>
<organism evidence="1 2">
    <name type="scientific">Portunus trituberculatus</name>
    <name type="common">Swimming crab</name>
    <name type="synonym">Neptunus trituberculatus</name>
    <dbReference type="NCBI Taxonomy" id="210409"/>
    <lineage>
        <taxon>Eukaryota</taxon>
        <taxon>Metazoa</taxon>
        <taxon>Ecdysozoa</taxon>
        <taxon>Arthropoda</taxon>
        <taxon>Crustacea</taxon>
        <taxon>Multicrustacea</taxon>
        <taxon>Malacostraca</taxon>
        <taxon>Eumalacostraca</taxon>
        <taxon>Eucarida</taxon>
        <taxon>Decapoda</taxon>
        <taxon>Pleocyemata</taxon>
        <taxon>Brachyura</taxon>
        <taxon>Eubrachyura</taxon>
        <taxon>Portunoidea</taxon>
        <taxon>Portunidae</taxon>
        <taxon>Portuninae</taxon>
        <taxon>Portunus</taxon>
    </lineage>
</organism>
<keyword evidence="2" id="KW-1185">Reference proteome</keyword>
<dbReference type="Proteomes" id="UP000324222">
    <property type="component" value="Unassembled WGS sequence"/>
</dbReference>
<reference evidence="1 2" key="1">
    <citation type="submission" date="2019-05" db="EMBL/GenBank/DDBJ databases">
        <title>Another draft genome of Portunus trituberculatus and its Hox gene families provides insights of decapod evolution.</title>
        <authorList>
            <person name="Jeong J.-H."/>
            <person name="Song I."/>
            <person name="Kim S."/>
            <person name="Choi T."/>
            <person name="Kim D."/>
            <person name="Ryu S."/>
            <person name="Kim W."/>
        </authorList>
    </citation>
    <scope>NUCLEOTIDE SEQUENCE [LARGE SCALE GENOMIC DNA]</scope>
    <source>
        <tissue evidence="1">Muscle</tissue>
    </source>
</reference>
<name>A0A5B7HBK2_PORTR</name>
<gene>
    <name evidence="1" type="ORF">E2C01_064390</name>
</gene>
<dbReference type="EMBL" id="VSRR010030635">
    <property type="protein sequence ID" value="MPC70151.1"/>
    <property type="molecule type" value="Genomic_DNA"/>
</dbReference>
<comment type="caution">
    <text evidence="1">The sequence shown here is derived from an EMBL/GenBank/DDBJ whole genome shotgun (WGS) entry which is preliminary data.</text>
</comment>
<protein>
    <submittedName>
        <fullName evidence="1">Uncharacterized protein</fullName>
    </submittedName>
</protein>